<keyword evidence="4" id="KW-1185">Reference proteome</keyword>
<dbReference type="OrthoDB" id="9970435at2759"/>
<dbReference type="PANTHER" id="PTHR12136">
    <property type="entry name" value="ENHANCED DISEASE RESISTANCE-RELATED"/>
    <property type="match status" value="1"/>
</dbReference>
<dbReference type="Gramene" id="GBG78949">
    <property type="protein sequence ID" value="GBG78949"/>
    <property type="gene ID" value="CBR_g28664"/>
</dbReference>
<dbReference type="AlphaFoldDB" id="A0A388L9G0"/>
<evidence type="ECO:0000313" key="4">
    <source>
        <dbReference type="Proteomes" id="UP000265515"/>
    </source>
</evidence>
<proteinExistence type="predicted"/>
<dbReference type="PANTHER" id="PTHR12136:SF100">
    <property type="entry name" value="PROTEIN ENHANCED DISEASE RESISTANCE 2-LIKE"/>
    <property type="match status" value="1"/>
</dbReference>
<feature type="compositionally biased region" description="Acidic residues" evidence="1">
    <location>
        <begin position="15"/>
        <end position="54"/>
    </location>
</feature>
<feature type="region of interest" description="Disordered" evidence="1">
    <location>
        <begin position="10"/>
        <end position="54"/>
    </location>
</feature>
<reference evidence="3 4" key="1">
    <citation type="journal article" date="2018" name="Cell">
        <title>The Chara Genome: Secondary Complexity and Implications for Plant Terrestrialization.</title>
        <authorList>
            <person name="Nishiyama T."/>
            <person name="Sakayama H."/>
            <person name="Vries J.D."/>
            <person name="Buschmann H."/>
            <person name="Saint-Marcoux D."/>
            <person name="Ullrich K.K."/>
            <person name="Haas F.B."/>
            <person name="Vanderstraeten L."/>
            <person name="Becker D."/>
            <person name="Lang D."/>
            <person name="Vosolsobe S."/>
            <person name="Rombauts S."/>
            <person name="Wilhelmsson P.K.I."/>
            <person name="Janitza P."/>
            <person name="Kern R."/>
            <person name="Heyl A."/>
            <person name="Rumpler F."/>
            <person name="Villalobos L.I.A.C."/>
            <person name="Clay J.M."/>
            <person name="Skokan R."/>
            <person name="Toyoda A."/>
            <person name="Suzuki Y."/>
            <person name="Kagoshima H."/>
            <person name="Schijlen E."/>
            <person name="Tajeshwar N."/>
            <person name="Catarino B."/>
            <person name="Hetherington A.J."/>
            <person name="Saltykova A."/>
            <person name="Bonnot C."/>
            <person name="Breuninger H."/>
            <person name="Symeonidi A."/>
            <person name="Radhakrishnan G.V."/>
            <person name="Van Nieuwerburgh F."/>
            <person name="Deforce D."/>
            <person name="Chang C."/>
            <person name="Karol K.G."/>
            <person name="Hedrich R."/>
            <person name="Ulvskov P."/>
            <person name="Glockner G."/>
            <person name="Delwiche C.F."/>
            <person name="Petrasek J."/>
            <person name="Van de Peer Y."/>
            <person name="Friml J."/>
            <person name="Beilby M."/>
            <person name="Dolan L."/>
            <person name="Kohara Y."/>
            <person name="Sugano S."/>
            <person name="Fujiyama A."/>
            <person name="Delaux P.-M."/>
            <person name="Quint M."/>
            <person name="TheiBen G."/>
            <person name="Hagemann M."/>
            <person name="Harholt J."/>
            <person name="Dunand C."/>
            <person name="Zachgo S."/>
            <person name="Langdale J."/>
            <person name="Maumus F."/>
            <person name="Straeten D.V.D."/>
            <person name="Gould S.B."/>
            <person name="Rensing S.A."/>
        </authorList>
    </citation>
    <scope>NUCLEOTIDE SEQUENCE [LARGE SCALE GENOMIC DNA]</scope>
    <source>
        <strain evidence="3 4">S276</strain>
    </source>
</reference>
<gene>
    <name evidence="3" type="ORF">CBR_g28664</name>
</gene>
<dbReference type="EMBL" id="BFEA01000307">
    <property type="protein sequence ID" value="GBG78949.1"/>
    <property type="molecule type" value="Genomic_DNA"/>
</dbReference>
<dbReference type="InterPro" id="IPR009769">
    <property type="entry name" value="EDR2_C"/>
</dbReference>
<evidence type="ECO:0000259" key="2">
    <source>
        <dbReference type="Pfam" id="PF07059"/>
    </source>
</evidence>
<evidence type="ECO:0000256" key="1">
    <source>
        <dbReference type="SAM" id="MobiDB-lite"/>
    </source>
</evidence>
<sequence length="425" mass="47135">MMVILILTRDACNHDDDDDDDDVDDDDDDNDGGGDDDDDDNDGGGDDDDDDDDGEPLMQLVAVDWFKADVRIDHLARRKGNVVQVARGMKGFVLVINLQVPAAQHYSMVFYYVPIEPIKHGTLLHRFIEGDASFRNNRLKLIPSVAKGSWLVRQSVGTTPCIVGKALECTYHRGENYLEIDVDIGSSVVANGVLSLVFSFITSLVVDMGFVIQGNTEEELPEQLFGTVRVSKVELSSAVAPPPADDAGPTENGYSAVETLSQGSCDQQGKLCDFEHASVVVRWCCRLQQILSLLPCSGFPAVLSPSLVFAVAYPSVRRITEFIHRWKCMHLTAIMCCKNEYGIIDWVGMFHWQSDEESPARGISKSLYFGYTSTIGETRQRRRLSSAKGGFGSLRGMSRIHDSTIYTTQRFARLNDLHAFGRFLD</sequence>
<evidence type="ECO:0000313" key="3">
    <source>
        <dbReference type="EMBL" id="GBG78949.1"/>
    </source>
</evidence>
<protein>
    <recommendedName>
        <fullName evidence="2">Protein ENHANCED DISEASE RESISTANCE 2 C-terminal domain-containing protein</fullName>
    </recommendedName>
</protein>
<dbReference type="Pfam" id="PF07059">
    <property type="entry name" value="EDR2_C"/>
    <property type="match status" value="1"/>
</dbReference>
<name>A0A388L9G0_CHABU</name>
<dbReference type="Proteomes" id="UP000265515">
    <property type="component" value="Unassembled WGS sequence"/>
</dbReference>
<organism evidence="3 4">
    <name type="scientific">Chara braunii</name>
    <name type="common">Braun's stonewort</name>
    <dbReference type="NCBI Taxonomy" id="69332"/>
    <lineage>
        <taxon>Eukaryota</taxon>
        <taxon>Viridiplantae</taxon>
        <taxon>Streptophyta</taxon>
        <taxon>Charophyceae</taxon>
        <taxon>Charales</taxon>
        <taxon>Characeae</taxon>
        <taxon>Chara</taxon>
    </lineage>
</organism>
<feature type="domain" description="Protein ENHANCED DISEASE RESISTANCE 2 C-terminal" evidence="2">
    <location>
        <begin position="54"/>
        <end position="234"/>
    </location>
</feature>
<accession>A0A388L9G0</accession>
<comment type="caution">
    <text evidence="3">The sequence shown here is derived from an EMBL/GenBank/DDBJ whole genome shotgun (WGS) entry which is preliminary data.</text>
</comment>
<dbReference type="InterPro" id="IPR045096">
    <property type="entry name" value="EDR2-like"/>
</dbReference>